<dbReference type="EMBL" id="HG001898">
    <property type="protein sequence ID" value="CDF38079.1"/>
    <property type="molecule type" value="Genomic_DNA"/>
</dbReference>
<proteinExistence type="predicted"/>
<dbReference type="InterPro" id="IPR006626">
    <property type="entry name" value="PbH1"/>
</dbReference>
<evidence type="ECO:0008006" key="4">
    <source>
        <dbReference type="Google" id="ProtNLM"/>
    </source>
</evidence>
<gene>
    <name evidence="2" type="ORF">CHC_T00006268001</name>
</gene>
<dbReference type="Gene3D" id="2.160.20.10">
    <property type="entry name" value="Single-stranded right-handed beta-helix, Pectin lyase-like"/>
    <property type="match status" value="1"/>
</dbReference>
<dbReference type="GeneID" id="17325667"/>
<reference evidence="3" key="1">
    <citation type="journal article" date="2013" name="Proc. Natl. Acad. Sci. U.S.A.">
        <title>Genome structure and metabolic features in the red seaweed Chondrus crispus shed light on evolution of the Archaeplastida.</title>
        <authorList>
            <person name="Collen J."/>
            <person name="Porcel B."/>
            <person name="Carre W."/>
            <person name="Ball S.G."/>
            <person name="Chaparro C."/>
            <person name="Tonon T."/>
            <person name="Barbeyron T."/>
            <person name="Michel G."/>
            <person name="Noel B."/>
            <person name="Valentin K."/>
            <person name="Elias M."/>
            <person name="Artiguenave F."/>
            <person name="Arun A."/>
            <person name="Aury J.M."/>
            <person name="Barbosa-Neto J.F."/>
            <person name="Bothwell J.H."/>
            <person name="Bouget F.Y."/>
            <person name="Brillet L."/>
            <person name="Cabello-Hurtado F."/>
            <person name="Capella-Gutierrez S."/>
            <person name="Charrier B."/>
            <person name="Cladiere L."/>
            <person name="Cock J.M."/>
            <person name="Coelho S.M."/>
            <person name="Colleoni C."/>
            <person name="Czjzek M."/>
            <person name="Da Silva C."/>
            <person name="Delage L."/>
            <person name="Denoeud F."/>
            <person name="Deschamps P."/>
            <person name="Dittami S.M."/>
            <person name="Gabaldon T."/>
            <person name="Gachon C.M."/>
            <person name="Groisillier A."/>
            <person name="Herve C."/>
            <person name="Jabbari K."/>
            <person name="Katinka M."/>
            <person name="Kloareg B."/>
            <person name="Kowalczyk N."/>
            <person name="Labadie K."/>
            <person name="Leblanc C."/>
            <person name="Lopez P.J."/>
            <person name="McLachlan D.H."/>
            <person name="Meslet-Cladiere L."/>
            <person name="Moustafa A."/>
            <person name="Nehr Z."/>
            <person name="Nyvall Collen P."/>
            <person name="Panaud O."/>
            <person name="Partensky F."/>
            <person name="Poulain J."/>
            <person name="Rensing S.A."/>
            <person name="Rousvoal S."/>
            <person name="Samson G."/>
            <person name="Symeonidi A."/>
            <person name="Weissenbach J."/>
            <person name="Zambounis A."/>
            <person name="Wincker P."/>
            <person name="Boyen C."/>
        </authorList>
    </citation>
    <scope>NUCLEOTIDE SEQUENCE [LARGE SCALE GENOMIC DNA]</scope>
    <source>
        <strain evidence="3">cv. Stackhouse</strain>
    </source>
</reference>
<feature type="chain" id="PRO_5004442782" description="Right handed beta helix domain-containing protein" evidence="1">
    <location>
        <begin position="25"/>
        <end position="424"/>
    </location>
</feature>
<keyword evidence="1" id="KW-0732">Signal</keyword>
<accession>R7QJ21</accession>
<dbReference type="Proteomes" id="UP000012073">
    <property type="component" value="Unassembled WGS sequence"/>
</dbReference>
<feature type="signal peptide" evidence="1">
    <location>
        <begin position="1"/>
        <end position="24"/>
    </location>
</feature>
<dbReference type="InterPro" id="IPR012334">
    <property type="entry name" value="Pectin_lyas_fold"/>
</dbReference>
<sequence length="424" mass="44753">MGFSLSCVVFLGLTLSQLVSLSQGQTWGAETVSDSLRPQTAWESNFLGTNVIVTAAGQSVLSAISSCNGIVGSTGYCTVDIQGDPSDSSIIISRSRTKLTSSTGADITSSGAVTFIGIYSGIEQVIIEKLSLRGHTASEVYGIFLNSGDINKVIIRENTIYDFDGTDNAHGIAVYGSGSTPIRNVMIEKNEVYNMRTGSSESIVVNGNVYGWAINDNYVHDVNNIAIDAIGGEGTLPPSAGASGPHPDDAARGGFIEYNVVRRMSTATNSAYGNEESWAAGIYVDGARDIKIQLNEVYDAPWGYEVGAENCIITEDITVVDNFAEGSFYGDFLAGGYAAGGFETGAYQCNPLSTQDADEGHGNVERITVQNNEFTTTGGTEDNVYVQKRTTLSIIAIDEPGFSAVNPTGTGCTSPCDANSYRTS</sequence>
<dbReference type="InterPro" id="IPR011050">
    <property type="entry name" value="Pectin_lyase_fold/virulence"/>
</dbReference>
<dbReference type="SUPFAM" id="SSF51126">
    <property type="entry name" value="Pectin lyase-like"/>
    <property type="match status" value="1"/>
</dbReference>
<dbReference type="KEGG" id="ccp:CHC_T00006268001"/>
<protein>
    <recommendedName>
        <fullName evidence="4">Right handed beta helix domain-containing protein</fullName>
    </recommendedName>
</protein>
<organism evidence="2 3">
    <name type="scientific">Chondrus crispus</name>
    <name type="common">Carrageen Irish moss</name>
    <name type="synonym">Polymorpha crispa</name>
    <dbReference type="NCBI Taxonomy" id="2769"/>
    <lineage>
        <taxon>Eukaryota</taxon>
        <taxon>Rhodophyta</taxon>
        <taxon>Florideophyceae</taxon>
        <taxon>Rhodymeniophycidae</taxon>
        <taxon>Gigartinales</taxon>
        <taxon>Gigartinaceae</taxon>
        <taxon>Chondrus</taxon>
    </lineage>
</organism>
<keyword evidence="3" id="KW-1185">Reference proteome</keyword>
<evidence type="ECO:0000313" key="2">
    <source>
        <dbReference type="EMBL" id="CDF38079.1"/>
    </source>
</evidence>
<evidence type="ECO:0000313" key="3">
    <source>
        <dbReference type="Proteomes" id="UP000012073"/>
    </source>
</evidence>
<dbReference type="Gramene" id="CDF38079">
    <property type="protein sequence ID" value="CDF38079"/>
    <property type="gene ID" value="CHC_T00006268001"/>
</dbReference>
<dbReference type="OrthoDB" id="9981894at2759"/>
<dbReference type="SMART" id="SM00710">
    <property type="entry name" value="PbH1"/>
    <property type="match status" value="7"/>
</dbReference>
<evidence type="ECO:0000256" key="1">
    <source>
        <dbReference type="SAM" id="SignalP"/>
    </source>
</evidence>
<dbReference type="RefSeq" id="XP_005717948.1">
    <property type="nucleotide sequence ID" value="XM_005717891.1"/>
</dbReference>
<name>R7QJ21_CHOCR</name>
<dbReference type="AlphaFoldDB" id="R7QJ21"/>